<dbReference type="InterPro" id="IPR036291">
    <property type="entry name" value="NAD(P)-bd_dom_sf"/>
</dbReference>
<dbReference type="InterPro" id="IPR002347">
    <property type="entry name" value="SDR_fam"/>
</dbReference>
<evidence type="ECO:0000256" key="2">
    <source>
        <dbReference type="ARBA" id="ARBA00023002"/>
    </source>
</evidence>
<evidence type="ECO:0000313" key="3">
    <source>
        <dbReference type="EMBL" id="CAK7235658.1"/>
    </source>
</evidence>
<name>A0ABP0CUF1_9PEZI</name>
<comment type="similarity">
    <text evidence="1">Belongs to the short-chain dehydrogenases/reductases (SDR) family.</text>
</comment>
<keyword evidence="2" id="KW-0560">Oxidoreductase</keyword>
<comment type="caution">
    <text evidence="3">The sequence shown here is derived from an EMBL/GenBank/DDBJ whole genome shotgun (WGS) entry which is preliminary data.</text>
</comment>
<dbReference type="PRINTS" id="PR00080">
    <property type="entry name" value="SDRFAMILY"/>
</dbReference>
<dbReference type="Proteomes" id="UP001642406">
    <property type="component" value="Unassembled WGS sequence"/>
</dbReference>
<sequence length="272" mass="29305">MAECSQFAVYPSLQGRVVVISGGAAGIGSSMVEEFARQGARVVFLDILDDAAYALIDKIGRLETQDRAPNPPNTVVIHKPAFYHCDVTDVDGSVLPTAAKIRLAFPEIHAVINNAGKDTRLPTLNITTKQWDDGLAVNLRHVFFLTQALLPNLTCLPSSSVINIGSITWAIPGVGLVPYIASKAAVVGLTKTLSREFGPQGVRVNSIMPGAIATERQKKEIITPDYETHVLANQALKRILQPEEIARLALWLASDDSLGMTNQSLVLDGGWL</sequence>
<dbReference type="CDD" id="cd05233">
    <property type="entry name" value="SDR_c"/>
    <property type="match status" value="1"/>
</dbReference>
<dbReference type="PANTHER" id="PTHR42760">
    <property type="entry name" value="SHORT-CHAIN DEHYDROGENASES/REDUCTASES FAMILY MEMBER"/>
    <property type="match status" value="1"/>
</dbReference>
<evidence type="ECO:0000313" key="4">
    <source>
        <dbReference type="Proteomes" id="UP001642406"/>
    </source>
</evidence>
<dbReference type="Gene3D" id="3.40.50.720">
    <property type="entry name" value="NAD(P)-binding Rossmann-like Domain"/>
    <property type="match status" value="1"/>
</dbReference>
<proteinExistence type="inferred from homology"/>
<evidence type="ECO:0000256" key="1">
    <source>
        <dbReference type="ARBA" id="ARBA00006484"/>
    </source>
</evidence>
<dbReference type="SUPFAM" id="SSF51735">
    <property type="entry name" value="NAD(P)-binding Rossmann-fold domains"/>
    <property type="match status" value="1"/>
</dbReference>
<dbReference type="PANTHER" id="PTHR42760:SF133">
    <property type="entry name" value="3-OXOACYL-[ACYL-CARRIER-PROTEIN] REDUCTASE"/>
    <property type="match status" value="1"/>
</dbReference>
<keyword evidence="4" id="KW-1185">Reference proteome</keyword>
<reference evidence="3 4" key="1">
    <citation type="submission" date="2024-01" db="EMBL/GenBank/DDBJ databases">
        <authorList>
            <person name="Allen C."/>
            <person name="Tagirdzhanova G."/>
        </authorList>
    </citation>
    <scope>NUCLEOTIDE SEQUENCE [LARGE SCALE GENOMIC DNA]</scope>
</reference>
<protein>
    <submittedName>
        <fullName evidence="3">Uncharacterized protein</fullName>
    </submittedName>
</protein>
<accession>A0ABP0CUF1</accession>
<gene>
    <name evidence="3" type="ORF">SBRCBS47491_009370</name>
</gene>
<dbReference type="PRINTS" id="PR00081">
    <property type="entry name" value="GDHRDH"/>
</dbReference>
<dbReference type="EMBL" id="CAWUHC010000144">
    <property type="protein sequence ID" value="CAK7235658.1"/>
    <property type="molecule type" value="Genomic_DNA"/>
</dbReference>
<dbReference type="Pfam" id="PF13561">
    <property type="entry name" value="adh_short_C2"/>
    <property type="match status" value="1"/>
</dbReference>
<organism evidence="3 4">
    <name type="scientific">Sporothrix bragantina</name>
    <dbReference type="NCBI Taxonomy" id="671064"/>
    <lineage>
        <taxon>Eukaryota</taxon>
        <taxon>Fungi</taxon>
        <taxon>Dikarya</taxon>
        <taxon>Ascomycota</taxon>
        <taxon>Pezizomycotina</taxon>
        <taxon>Sordariomycetes</taxon>
        <taxon>Sordariomycetidae</taxon>
        <taxon>Ophiostomatales</taxon>
        <taxon>Ophiostomataceae</taxon>
        <taxon>Sporothrix</taxon>
    </lineage>
</organism>